<evidence type="ECO:0000313" key="3">
    <source>
        <dbReference type="Proteomes" id="UP000529310"/>
    </source>
</evidence>
<dbReference type="GO" id="GO:0004497">
    <property type="term" value="F:monooxygenase activity"/>
    <property type="evidence" value="ECO:0007669"/>
    <property type="project" value="UniProtKB-KW"/>
</dbReference>
<dbReference type="RefSeq" id="WP_165140302.1">
    <property type="nucleotide sequence ID" value="NZ_CP049255.1"/>
</dbReference>
<dbReference type="Gene3D" id="3.30.70.100">
    <property type="match status" value="1"/>
</dbReference>
<dbReference type="Pfam" id="PF03992">
    <property type="entry name" value="ABM"/>
    <property type="match status" value="1"/>
</dbReference>
<proteinExistence type="predicted"/>
<dbReference type="EMBL" id="JACHWQ010000009">
    <property type="protein sequence ID" value="MBB2976854.1"/>
    <property type="molecule type" value="Genomic_DNA"/>
</dbReference>
<dbReference type="Proteomes" id="UP000529310">
    <property type="component" value="Unassembled WGS sequence"/>
</dbReference>
<protein>
    <submittedName>
        <fullName evidence="2">Quinol monooxygenase YgiN</fullName>
    </submittedName>
</protein>
<name>A0A7W4YNS2_9MICO</name>
<evidence type="ECO:0000259" key="1">
    <source>
        <dbReference type="PROSITE" id="PS51725"/>
    </source>
</evidence>
<comment type="caution">
    <text evidence="2">The sequence shown here is derived from an EMBL/GenBank/DDBJ whole genome shotgun (WGS) entry which is preliminary data.</text>
</comment>
<keyword evidence="2" id="KW-0560">Oxidoreductase</keyword>
<evidence type="ECO:0000313" key="2">
    <source>
        <dbReference type="EMBL" id="MBB2976854.1"/>
    </source>
</evidence>
<keyword evidence="2" id="KW-0503">Monooxygenase</keyword>
<dbReference type="InterPro" id="IPR011008">
    <property type="entry name" value="Dimeric_a/b-barrel"/>
</dbReference>
<dbReference type="SUPFAM" id="SSF54909">
    <property type="entry name" value="Dimeric alpha+beta barrel"/>
    <property type="match status" value="1"/>
</dbReference>
<sequence>MIVRTSEALARPESRAEFLTALRALVEGFPAAHPGLIDHEILVDQDNPDSILYISRWASEADLVTYAGESWATEPVTFPNEAHYLQRPLTLRHFNEHAVTSPARGR</sequence>
<dbReference type="PROSITE" id="PS51725">
    <property type="entry name" value="ABM"/>
    <property type="match status" value="1"/>
</dbReference>
<dbReference type="AlphaFoldDB" id="A0A7W4YNS2"/>
<organism evidence="2 3">
    <name type="scientific">Microbacterium endophyticum</name>
    <dbReference type="NCBI Taxonomy" id="1526412"/>
    <lineage>
        <taxon>Bacteria</taxon>
        <taxon>Bacillati</taxon>
        <taxon>Actinomycetota</taxon>
        <taxon>Actinomycetes</taxon>
        <taxon>Micrococcales</taxon>
        <taxon>Microbacteriaceae</taxon>
        <taxon>Microbacterium</taxon>
    </lineage>
</organism>
<keyword evidence="3" id="KW-1185">Reference proteome</keyword>
<gene>
    <name evidence="2" type="ORF">FHX49_002442</name>
</gene>
<feature type="domain" description="ABM" evidence="1">
    <location>
        <begin position="2"/>
        <end position="94"/>
    </location>
</feature>
<reference evidence="2 3" key="1">
    <citation type="submission" date="2020-08" db="EMBL/GenBank/DDBJ databases">
        <title>Sequencing the genomes of 1000 actinobacteria strains.</title>
        <authorList>
            <person name="Klenk H.-P."/>
        </authorList>
    </citation>
    <scope>NUCLEOTIDE SEQUENCE [LARGE SCALE GENOMIC DNA]</scope>
    <source>
        <strain evidence="2 3">DSM 27099</strain>
    </source>
</reference>
<dbReference type="InterPro" id="IPR007138">
    <property type="entry name" value="ABM_dom"/>
</dbReference>
<accession>A0A7W4YNS2</accession>